<evidence type="ECO:0000256" key="1">
    <source>
        <dbReference type="SAM" id="MobiDB-lite"/>
    </source>
</evidence>
<reference evidence="2 3" key="1">
    <citation type="submission" date="2020-10" db="EMBL/GenBank/DDBJ databases">
        <authorList>
            <person name="Castelo-Branco R."/>
            <person name="Eusebio N."/>
            <person name="Adriana R."/>
            <person name="Vieira A."/>
            <person name="Brugerolle De Fraissinette N."/>
            <person name="Rezende De Castro R."/>
            <person name="Schneider M.P."/>
            <person name="Vasconcelos V."/>
            <person name="Leao P.N."/>
        </authorList>
    </citation>
    <scope>NUCLEOTIDE SEQUENCE [LARGE SCALE GENOMIC DNA]</scope>
    <source>
        <strain evidence="2 3">LEGE 07299</strain>
    </source>
</reference>
<evidence type="ECO:0000313" key="3">
    <source>
        <dbReference type="Proteomes" id="UP000647836"/>
    </source>
</evidence>
<name>A0ABR9TVV2_9NOSO</name>
<organism evidence="2 3">
    <name type="scientific">Nostoc cf. edaphicum LEGE 07299</name>
    <dbReference type="NCBI Taxonomy" id="2777974"/>
    <lineage>
        <taxon>Bacteria</taxon>
        <taxon>Bacillati</taxon>
        <taxon>Cyanobacteriota</taxon>
        <taxon>Cyanophyceae</taxon>
        <taxon>Nostocales</taxon>
        <taxon>Nostocaceae</taxon>
        <taxon>Nostoc</taxon>
    </lineage>
</organism>
<proteinExistence type="predicted"/>
<dbReference type="Gene3D" id="3.30.70.100">
    <property type="match status" value="1"/>
</dbReference>
<dbReference type="RefSeq" id="WP_194042192.1">
    <property type="nucleotide sequence ID" value="NZ_JADEXF010000141.1"/>
</dbReference>
<dbReference type="Pfam" id="PF19991">
    <property type="entry name" value="HMA_2"/>
    <property type="match status" value="1"/>
</dbReference>
<feature type="compositionally biased region" description="Low complexity" evidence="1">
    <location>
        <begin position="339"/>
        <end position="351"/>
    </location>
</feature>
<evidence type="ECO:0000313" key="2">
    <source>
        <dbReference type="EMBL" id="MBE9104536.1"/>
    </source>
</evidence>
<feature type="compositionally biased region" description="Polar residues" evidence="1">
    <location>
        <begin position="361"/>
        <end position="373"/>
    </location>
</feature>
<dbReference type="EMBL" id="JADEXF010000141">
    <property type="protein sequence ID" value="MBE9104536.1"/>
    <property type="molecule type" value="Genomic_DNA"/>
</dbReference>
<sequence length="434" mass="46721">MTKSIINQEKLSLWGKISSDLISTQQTNKDKHNTTKAMAESTESQPSAGLQIVHLTTGRVRLRTTDSSLNSILDNIAQDLRSIEGVREVAVNEQTGSLVVNFDEDKLSLAQILALKSDLKIQQPQASSDSPSKTDPFAAWKSPSFWKEQGISLIPMMTGLAVTGGLGIHGWISIPVYMIAADATRGVIGYLGSQVLTSEKNEGNNTSSAISELSKEERKSTIQPEKSTNNLEKASKVVAPAKIDYSVVHAIGGRIRFNVPKIAEDRAYGRRLERIVKTDAQVTSVRVNFGAASIAIAYQSREIPLSHWVSLMELALETNPPTVGITTTKQPLEEVSQTAEVTDTTTTNHTTPVAQKAEVTDATTTNHTTPVAQTPEVTDITTVNHTTPVAQAAEVTDATTANQTTPQLSSLWSSLKSPAMSFSLGMMANLPLGT</sequence>
<feature type="region of interest" description="Disordered" evidence="1">
    <location>
        <begin position="200"/>
        <end position="228"/>
    </location>
</feature>
<feature type="region of interest" description="Disordered" evidence="1">
    <location>
        <begin position="24"/>
        <end position="47"/>
    </location>
</feature>
<feature type="region of interest" description="Disordered" evidence="1">
    <location>
        <begin position="339"/>
        <end position="373"/>
    </location>
</feature>
<accession>A0ABR9TVV2</accession>
<keyword evidence="3" id="KW-1185">Reference proteome</keyword>
<protein>
    <recommendedName>
        <fullName evidence="4">HMA domain-containing protein</fullName>
    </recommendedName>
</protein>
<evidence type="ECO:0008006" key="4">
    <source>
        <dbReference type="Google" id="ProtNLM"/>
    </source>
</evidence>
<gene>
    <name evidence="2" type="ORF">IQ229_06175</name>
</gene>
<dbReference type="Proteomes" id="UP000647836">
    <property type="component" value="Unassembled WGS sequence"/>
</dbReference>
<comment type="caution">
    <text evidence="2">The sequence shown here is derived from an EMBL/GenBank/DDBJ whole genome shotgun (WGS) entry which is preliminary data.</text>
</comment>
<feature type="compositionally biased region" description="Polar residues" evidence="1">
    <location>
        <begin position="200"/>
        <end position="211"/>
    </location>
</feature>